<evidence type="ECO:0000313" key="2">
    <source>
        <dbReference type="Proteomes" id="UP001497700"/>
    </source>
</evidence>
<proteinExistence type="predicted"/>
<gene>
    <name evidence="1" type="ORF">F4820DRAFT_462086</name>
</gene>
<keyword evidence="1" id="KW-0808">Transferase</keyword>
<organism evidence="1 2">
    <name type="scientific">Hypoxylon rubiginosum</name>
    <dbReference type="NCBI Taxonomy" id="110542"/>
    <lineage>
        <taxon>Eukaryota</taxon>
        <taxon>Fungi</taxon>
        <taxon>Dikarya</taxon>
        <taxon>Ascomycota</taxon>
        <taxon>Pezizomycotina</taxon>
        <taxon>Sordariomycetes</taxon>
        <taxon>Xylariomycetidae</taxon>
        <taxon>Xylariales</taxon>
        <taxon>Hypoxylaceae</taxon>
        <taxon>Hypoxylon</taxon>
    </lineage>
</organism>
<keyword evidence="2" id="KW-1185">Reference proteome</keyword>
<dbReference type="EMBL" id="MU393606">
    <property type="protein sequence ID" value="KAI4859937.1"/>
    <property type="molecule type" value="Genomic_DNA"/>
</dbReference>
<sequence length="264" mass="30282">MHKHYVKDFGYLIHPRIPTEQENLRVADIGTGTAIWLLDAYDELPKSTRFDGLDISFEAALPPHLLPSNITFTKWNVKDPVPDEFLGVFDIIHIRFFIFVLLKEEVPAVVDKFFAMLPKPILTTEPGGYLQWLDSDNTTVRTERPTPQGQPENLHENETTSLDQLMGVLKSQEPRLNPKWDPELPDFFSGSGLVDVETEVHDSPPHLGFLEHECGLIMHELIARQTQNEKMAKEVQRLLPFVMEETRKGFYLTTTKYCVTGRKP</sequence>
<accession>A0ACB9YL68</accession>
<reference evidence="1 2" key="1">
    <citation type="journal article" date="2022" name="New Phytol.">
        <title>Ecological generalism drives hyperdiversity of secondary metabolite gene clusters in xylarialean endophytes.</title>
        <authorList>
            <person name="Franco M.E.E."/>
            <person name="Wisecaver J.H."/>
            <person name="Arnold A.E."/>
            <person name="Ju Y.M."/>
            <person name="Slot J.C."/>
            <person name="Ahrendt S."/>
            <person name="Moore L.P."/>
            <person name="Eastman K.E."/>
            <person name="Scott K."/>
            <person name="Konkel Z."/>
            <person name="Mondo S.J."/>
            <person name="Kuo A."/>
            <person name="Hayes R.D."/>
            <person name="Haridas S."/>
            <person name="Andreopoulos B."/>
            <person name="Riley R."/>
            <person name="LaButti K."/>
            <person name="Pangilinan J."/>
            <person name="Lipzen A."/>
            <person name="Amirebrahimi M."/>
            <person name="Yan J."/>
            <person name="Adam C."/>
            <person name="Keymanesh K."/>
            <person name="Ng V."/>
            <person name="Louie K."/>
            <person name="Northen T."/>
            <person name="Drula E."/>
            <person name="Henrissat B."/>
            <person name="Hsieh H.M."/>
            <person name="Youens-Clark K."/>
            <person name="Lutzoni F."/>
            <person name="Miadlikowska J."/>
            <person name="Eastwood D.C."/>
            <person name="Hamelin R.C."/>
            <person name="Grigoriev I.V."/>
            <person name="U'Ren J.M."/>
        </authorList>
    </citation>
    <scope>NUCLEOTIDE SEQUENCE [LARGE SCALE GENOMIC DNA]</scope>
    <source>
        <strain evidence="1 2">CBS 119005</strain>
    </source>
</reference>
<keyword evidence="1" id="KW-0489">Methyltransferase</keyword>
<protein>
    <submittedName>
        <fullName evidence="1">UMTA methyltransferase family protein</fullName>
    </submittedName>
</protein>
<dbReference type="Proteomes" id="UP001497700">
    <property type="component" value="Unassembled WGS sequence"/>
</dbReference>
<name>A0ACB9YL68_9PEZI</name>
<comment type="caution">
    <text evidence="1">The sequence shown here is derived from an EMBL/GenBank/DDBJ whole genome shotgun (WGS) entry which is preliminary data.</text>
</comment>
<evidence type="ECO:0000313" key="1">
    <source>
        <dbReference type="EMBL" id="KAI4859937.1"/>
    </source>
</evidence>